<evidence type="ECO:0000256" key="2">
    <source>
        <dbReference type="ARBA" id="ARBA00023015"/>
    </source>
</evidence>
<dbReference type="SUPFAM" id="SSF46894">
    <property type="entry name" value="C-terminal effector domain of the bipartite response regulators"/>
    <property type="match status" value="1"/>
</dbReference>
<dbReference type="SUPFAM" id="SSF52172">
    <property type="entry name" value="CheY-like"/>
    <property type="match status" value="1"/>
</dbReference>
<evidence type="ECO:0000259" key="7">
    <source>
        <dbReference type="PROSITE" id="PS50110"/>
    </source>
</evidence>
<dbReference type="InterPro" id="IPR039420">
    <property type="entry name" value="WalR-like"/>
</dbReference>
<protein>
    <submittedName>
        <fullName evidence="8">Response regulator</fullName>
    </submittedName>
</protein>
<sequence>MNILLVDDHSVIRLGVLFIIKEMFGNPVIHEAETWGKATELIDHYPIDLAILDIEIPGGKGLDMISLLRTKKPYLKVLMFTAFDEHLYALRYLDQGAHGFIQKTANDQELRKAIGNVSAGKQYISTAIKDMIWESRLKKGKSIQSNPFELLSNRELEVCKLMVKGLRLSDIAAQLQLHTSTVGTYKNNIFQKLQVNNIRLLLDKFHLYQMYN</sequence>
<evidence type="ECO:0000256" key="3">
    <source>
        <dbReference type="ARBA" id="ARBA00023125"/>
    </source>
</evidence>
<keyword evidence="1 5" id="KW-0597">Phosphoprotein</keyword>
<dbReference type="Proteomes" id="UP001597560">
    <property type="component" value="Unassembled WGS sequence"/>
</dbReference>
<dbReference type="Gene3D" id="3.40.50.2300">
    <property type="match status" value="1"/>
</dbReference>
<dbReference type="PROSITE" id="PS50043">
    <property type="entry name" value="HTH_LUXR_2"/>
    <property type="match status" value="1"/>
</dbReference>
<dbReference type="SMART" id="SM00448">
    <property type="entry name" value="REC"/>
    <property type="match status" value="1"/>
</dbReference>
<name>A0ABW6B7R8_9SPHI</name>
<organism evidence="8 9">
    <name type="scientific">Olivibacter jilunii</name>
    <dbReference type="NCBI Taxonomy" id="985016"/>
    <lineage>
        <taxon>Bacteria</taxon>
        <taxon>Pseudomonadati</taxon>
        <taxon>Bacteroidota</taxon>
        <taxon>Sphingobacteriia</taxon>
        <taxon>Sphingobacteriales</taxon>
        <taxon>Sphingobacteriaceae</taxon>
        <taxon>Olivibacter</taxon>
    </lineage>
</organism>
<dbReference type="InterPro" id="IPR001789">
    <property type="entry name" value="Sig_transdc_resp-reg_receiver"/>
</dbReference>
<evidence type="ECO:0000256" key="5">
    <source>
        <dbReference type="PROSITE-ProRule" id="PRU00169"/>
    </source>
</evidence>
<feature type="modified residue" description="4-aspartylphosphate" evidence="5">
    <location>
        <position position="53"/>
    </location>
</feature>
<keyword evidence="9" id="KW-1185">Reference proteome</keyword>
<reference evidence="9" key="1">
    <citation type="journal article" date="2019" name="Int. J. Syst. Evol. Microbiol.">
        <title>The Global Catalogue of Microorganisms (GCM) 10K type strain sequencing project: providing services to taxonomists for standard genome sequencing and annotation.</title>
        <authorList>
            <consortium name="The Broad Institute Genomics Platform"/>
            <consortium name="The Broad Institute Genome Sequencing Center for Infectious Disease"/>
            <person name="Wu L."/>
            <person name="Ma J."/>
        </authorList>
    </citation>
    <scope>NUCLEOTIDE SEQUENCE [LARGE SCALE GENOMIC DNA]</scope>
    <source>
        <strain evidence="9">KCTC 23098</strain>
    </source>
</reference>
<evidence type="ECO:0000313" key="9">
    <source>
        <dbReference type="Proteomes" id="UP001597560"/>
    </source>
</evidence>
<dbReference type="InterPro" id="IPR016032">
    <property type="entry name" value="Sig_transdc_resp-reg_C-effctor"/>
</dbReference>
<evidence type="ECO:0000256" key="1">
    <source>
        <dbReference type="ARBA" id="ARBA00022553"/>
    </source>
</evidence>
<proteinExistence type="predicted"/>
<dbReference type="EMBL" id="JBHUPA010000037">
    <property type="protein sequence ID" value="MFD2965422.1"/>
    <property type="molecule type" value="Genomic_DNA"/>
</dbReference>
<evidence type="ECO:0000256" key="4">
    <source>
        <dbReference type="ARBA" id="ARBA00023163"/>
    </source>
</evidence>
<comment type="caution">
    <text evidence="8">The sequence shown here is derived from an EMBL/GenBank/DDBJ whole genome shotgun (WGS) entry which is preliminary data.</text>
</comment>
<dbReference type="InterPro" id="IPR000792">
    <property type="entry name" value="Tscrpt_reg_LuxR_C"/>
</dbReference>
<dbReference type="CDD" id="cd17535">
    <property type="entry name" value="REC_NarL-like"/>
    <property type="match status" value="1"/>
</dbReference>
<dbReference type="PROSITE" id="PS50110">
    <property type="entry name" value="RESPONSE_REGULATORY"/>
    <property type="match status" value="1"/>
</dbReference>
<keyword evidence="3" id="KW-0238">DNA-binding</keyword>
<keyword evidence="4" id="KW-0804">Transcription</keyword>
<dbReference type="CDD" id="cd06170">
    <property type="entry name" value="LuxR_C_like"/>
    <property type="match status" value="1"/>
</dbReference>
<dbReference type="SMART" id="SM00421">
    <property type="entry name" value="HTH_LUXR"/>
    <property type="match status" value="1"/>
</dbReference>
<evidence type="ECO:0000259" key="6">
    <source>
        <dbReference type="PROSITE" id="PS50043"/>
    </source>
</evidence>
<dbReference type="PANTHER" id="PTHR43214">
    <property type="entry name" value="TWO-COMPONENT RESPONSE REGULATOR"/>
    <property type="match status" value="1"/>
</dbReference>
<gene>
    <name evidence="8" type="ORF">ACFS6J_26720</name>
</gene>
<dbReference type="Pfam" id="PF00196">
    <property type="entry name" value="GerE"/>
    <property type="match status" value="1"/>
</dbReference>
<dbReference type="Pfam" id="PF00072">
    <property type="entry name" value="Response_reg"/>
    <property type="match status" value="1"/>
</dbReference>
<accession>A0ABW6B7R8</accession>
<dbReference type="InterPro" id="IPR011006">
    <property type="entry name" value="CheY-like_superfamily"/>
</dbReference>
<evidence type="ECO:0000313" key="8">
    <source>
        <dbReference type="EMBL" id="MFD2965422.1"/>
    </source>
</evidence>
<feature type="domain" description="HTH luxR-type" evidence="6">
    <location>
        <begin position="144"/>
        <end position="209"/>
    </location>
</feature>
<dbReference type="PRINTS" id="PR00038">
    <property type="entry name" value="HTHLUXR"/>
</dbReference>
<keyword evidence="2" id="KW-0805">Transcription regulation</keyword>
<dbReference type="InterPro" id="IPR058245">
    <property type="entry name" value="NreC/VraR/RcsB-like_REC"/>
</dbReference>
<dbReference type="RefSeq" id="WP_377613390.1">
    <property type="nucleotide sequence ID" value="NZ_JAHVDN010000010.1"/>
</dbReference>
<dbReference type="PANTHER" id="PTHR43214:SF41">
    <property type="entry name" value="NITRATE_NITRITE RESPONSE REGULATOR PROTEIN NARP"/>
    <property type="match status" value="1"/>
</dbReference>
<feature type="domain" description="Response regulatory" evidence="7">
    <location>
        <begin position="2"/>
        <end position="118"/>
    </location>
</feature>